<dbReference type="Proteomes" id="UP000243140">
    <property type="component" value="Unassembled WGS sequence"/>
</dbReference>
<protein>
    <recommendedName>
        <fullName evidence="4">PE-PGRS family protein</fullName>
    </recommendedName>
</protein>
<gene>
    <name evidence="2" type="ORF">BST29_02275</name>
</gene>
<evidence type="ECO:0008006" key="4">
    <source>
        <dbReference type="Google" id="ProtNLM"/>
    </source>
</evidence>
<feature type="region of interest" description="Disordered" evidence="1">
    <location>
        <begin position="1"/>
        <end position="27"/>
    </location>
</feature>
<dbReference type="EMBL" id="MVHV01000002">
    <property type="protein sequence ID" value="ORA85042.1"/>
    <property type="molecule type" value="Genomic_DNA"/>
</dbReference>
<evidence type="ECO:0000256" key="1">
    <source>
        <dbReference type="SAM" id="MobiDB-lite"/>
    </source>
</evidence>
<dbReference type="RefSeq" id="WP_083009288.1">
    <property type="nucleotide sequence ID" value="NZ_CP060015.1"/>
</dbReference>
<organism evidence="2 3">
    <name type="scientific">Mycobacterium malmoense</name>
    <dbReference type="NCBI Taxonomy" id="1780"/>
    <lineage>
        <taxon>Bacteria</taxon>
        <taxon>Bacillati</taxon>
        <taxon>Actinomycetota</taxon>
        <taxon>Actinomycetes</taxon>
        <taxon>Mycobacteriales</taxon>
        <taxon>Mycobacteriaceae</taxon>
        <taxon>Mycobacterium</taxon>
    </lineage>
</organism>
<reference evidence="2 3" key="1">
    <citation type="submission" date="2017-02" db="EMBL/GenBank/DDBJ databases">
        <title>The new phylogeny of genus Mycobacterium.</title>
        <authorList>
            <person name="Tortoli E."/>
            <person name="Trovato A."/>
            <person name="Cirillo D.M."/>
        </authorList>
    </citation>
    <scope>NUCLEOTIDE SEQUENCE [LARGE SCALE GENOMIC DNA]</scope>
    <source>
        <strain evidence="2 3">IP1130001</strain>
    </source>
</reference>
<comment type="caution">
    <text evidence="2">The sequence shown here is derived from an EMBL/GenBank/DDBJ whole genome shotgun (WGS) entry which is preliminary data.</text>
</comment>
<feature type="compositionally biased region" description="Basic residues" evidence="1">
    <location>
        <begin position="1"/>
        <end position="12"/>
    </location>
</feature>
<evidence type="ECO:0000313" key="2">
    <source>
        <dbReference type="EMBL" id="ORA85042.1"/>
    </source>
</evidence>
<name>A0ABX3SZ63_MYCMA</name>
<accession>A0ABX3SZ63</accession>
<evidence type="ECO:0000313" key="3">
    <source>
        <dbReference type="Proteomes" id="UP000243140"/>
    </source>
</evidence>
<proteinExistence type="predicted"/>
<sequence>MKRKQHTMKHDRRSPTPTTRRRSSAVGPGAAAAFSAAARPIISAGVVMAGAGMIALTPATLPRPHFEVPNIQVPAINLTAAEDLAAAAFDPTFGWESVFEQTSTNLSTLSQEWLAAPAPLLQQVITNQLGYANMYGLAFNDVAKGLYNFITGDGVGNLQWSVAMAAKDLFAGNLSGVFSQLSSIYFSGALSVLEPLESLLPIPVEETQNLANLADAAFGSIGSPVASLALQLVELPQGLFAVVGDSAQGVLNGITGGNPLEALTAVLDTPANLVNALLNLYPGVYGEGTFDGILQPGHIASLLLLTLPQTLATSIGWEGPSGSAAAAGLAVPDLAAALGAGPFSDAAVALSGLSGELPAALAGLGAGLASALPAGLAGLGVDLGMILTALIP</sequence>
<keyword evidence="3" id="KW-1185">Reference proteome</keyword>